<dbReference type="EMBL" id="GDID01006889">
    <property type="protein sequence ID" value="JAP89717.1"/>
    <property type="molecule type" value="Transcribed_RNA"/>
</dbReference>
<dbReference type="AlphaFoldDB" id="A0A146JYV0"/>
<feature type="non-terminal residue" evidence="1">
    <location>
        <position position="485"/>
    </location>
</feature>
<reference evidence="1" key="1">
    <citation type="submission" date="2015-07" db="EMBL/GenBank/DDBJ databases">
        <title>Adaptation to a free-living lifestyle via gene acquisitions in the diplomonad Trepomonas sp. PC1.</title>
        <authorList>
            <person name="Xu F."/>
            <person name="Jerlstrom-Hultqvist J."/>
            <person name="Kolisko M."/>
            <person name="Simpson A.G.B."/>
            <person name="Roger A.J."/>
            <person name="Svard S.G."/>
            <person name="Andersson J.O."/>
        </authorList>
    </citation>
    <scope>NUCLEOTIDE SEQUENCE</scope>
    <source>
        <strain evidence="1">PC1</strain>
    </source>
</reference>
<feature type="non-terminal residue" evidence="1">
    <location>
        <position position="1"/>
    </location>
</feature>
<gene>
    <name evidence="1" type="ORF">TPC1_30788</name>
</gene>
<name>A0A146JYV0_9EUKA</name>
<evidence type="ECO:0000313" key="1">
    <source>
        <dbReference type="EMBL" id="JAP89717.1"/>
    </source>
</evidence>
<protein>
    <submittedName>
        <fullName evidence="1">Uncharacterized protein</fullName>
    </submittedName>
</protein>
<sequence>VLADERYVIKFTDFTNNLLNPKGIAAFYKSTVCASPTEINNSYLFDGCFHDLKSTTVVIDDSLYVTQKFSVFVNLSTSNASLITLTPVYKIRVKVDPEQNVTLTIAQSGVSADYSYVEPFYYQSITNYQLTVQAHCPLFETTFLSQFVSSGSTLFVKMVEKALFTLLVTDNLGQKPTLDFEISIGNETFQHKTVDGVFTKQIPKFTQFVLTFKTEIYDNFSQKIVFYEKPIRVKLQKRVAFRVETSGFEGASIFVYNQLQQQIFESVEQNFTLDSKKTQFQANDRLYFSVYDEIYDEQMFSLLVQPNQQNVVLKKDNSPFIVKFQLEFMEVALGTRITPDFKVFVDGQTNPNLEFNMTLQSNCEVVLIDTRFHILENHFSCFTIHYIFNLLPIAAIQIISLDRQSKNNMHIQNSFIECGQFSIESQGVANLFLNITDFNCSVSAFDYEVQRFTYNNSEITKYVQLEKLQNYSLSIVNNVTLQAIE</sequence>
<organism evidence="1">
    <name type="scientific">Trepomonas sp. PC1</name>
    <dbReference type="NCBI Taxonomy" id="1076344"/>
    <lineage>
        <taxon>Eukaryota</taxon>
        <taxon>Metamonada</taxon>
        <taxon>Diplomonadida</taxon>
        <taxon>Hexamitidae</taxon>
        <taxon>Hexamitinae</taxon>
        <taxon>Trepomonas</taxon>
    </lineage>
</organism>
<proteinExistence type="predicted"/>
<accession>A0A146JYV0</accession>